<sequence length="296" mass="33999">MAREPVPTGAEHAGQLLRDLLLNRPDYRRRWQRLQQRRTASNLPSNRAVANVVAAHLVEKGLLPDAIEDPGRMLKDRIGRALAGVIVSPDTITMLVDAFEMSHEDESALREALTNPPPAGIRAPQPLPVRQRHRTLMLFEHRTIDAHGRAVAHHSTKTIRACEDRIDCYPCFLSPRTATVETIHEVRMEPPMMKILLPRPLLTGEDTVVEYRRTFLPQGEPDTEYRRVFHARAESVSIMVQFHGERLPRYTWWSTWDHYRAGTLVAEEPVALDSLHRVHRYFPALENVATGFRWAW</sequence>
<gene>
    <name evidence="1" type="ORF">HNR30_002051</name>
</gene>
<evidence type="ECO:0000313" key="2">
    <source>
        <dbReference type="Proteomes" id="UP000530928"/>
    </source>
</evidence>
<evidence type="ECO:0000313" key="1">
    <source>
        <dbReference type="EMBL" id="MBA2890710.1"/>
    </source>
</evidence>
<proteinExistence type="predicted"/>
<reference evidence="1 2" key="1">
    <citation type="submission" date="2020-07" db="EMBL/GenBank/DDBJ databases">
        <title>Genomic Encyclopedia of Type Strains, Phase IV (KMG-IV): sequencing the most valuable type-strain genomes for metagenomic binning, comparative biology and taxonomic classification.</title>
        <authorList>
            <person name="Goeker M."/>
        </authorList>
    </citation>
    <scope>NUCLEOTIDE SEQUENCE [LARGE SCALE GENOMIC DNA]</scope>
    <source>
        <strain evidence="1 2">DSM 45533</strain>
    </source>
</reference>
<keyword evidence="2" id="KW-1185">Reference proteome</keyword>
<protein>
    <submittedName>
        <fullName evidence="1">Uncharacterized protein</fullName>
    </submittedName>
</protein>
<accession>A0A7W0HPB9</accession>
<dbReference type="Proteomes" id="UP000530928">
    <property type="component" value="Unassembled WGS sequence"/>
</dbReference>
<dbReference type="AlphaFoldDB" id="A0A7W0HPB9"/>
<organism evidence="1 2">
    <name type="scientific">Nonomuraea soli</name>
    <dbReference type="NCBI Taxonomy" id="1032476"/>
    <lineage>
        <taxon>Bacteria</taxon>
        <taxon>Bacillati</taxon>
        <taxon>Actinomycetota</taxon>
        <taxon>Actinomycetes</taxon>
        <taxon>Streptosporangiales</taxon>
        <taxon>Streptosporangiaceae</taxon>
        <taxon>Nonomuraea</taxon>
    </lineage>
</organism>
<name>A0A7W0HPB9_9ACTN</name>
<dbReference type="EMBL" id="JACDUR010000002">
    <property type="protein sequence ID" value="MBA2890710.1"/>
    <property type="molecule type" value="Genomic_DNA"/>
</dbReference>
<comment type="caution">
    <text evidence="1">The sequence shown here is derived from an EMBL/GenBank/DDBJ whole genome shotgun (WGS) entry which is preliminary data.</text>
</comment>
<dbReference type="RefSeq" id="WP_181609502.1">
    <property type="nucleotide sequence ID" value="NZ_BAABAM010000006.1"/>
</dbReference>